<feature type="domain" description="TauD/TfdA-like" evidence="2">
    <location>
        <begin position="103"/>
        <end position="352"/>
    </location>
</feature>
<organism evidence="3 4">
    <name type="scientific">Podospora comata</name>
    <dbReference type="NCBI Taxonomy" id="48703"/>
    <lineage>
        <taxon>Eukaryota</taxon>
        <taxon>Fungi</taxon>
        <taxon>Dikarya</taxon>
        <taxon>Ascomycota</taxon>
        <taxon>Pezizomycotina</taxon>
        <taxon>Sordariomycetes</taxon>
        <taxon>Sordariomycetidae</taxon>
        <taxon>Sordariales</taxon>
        <taxon>Podosporaceae</taxon>
        <taxon>Podospora</taxon>
    </lineage>
</organism>
<accession>A0ABY6SE30</accession>
<gene>
    <name evidence="3" type="ORF">PODCO_507570</name>
</gene>
<dbReference type="InterPro" id="IPR003819">
    <property type="entry name" value="TauD/TfdA-like"/>
</dbReference>
<dbReference type="SUPFAM" id="SSF51197">
    <property type="entry name" value="Clavaminate synthase-like"/>
    <property type="match status" value="1"/>
</dbReference>
<protein>
    <recommendedName>
        <fullName evidence="2">TauD/TfdA-like domain-containing protein</fullName>
    </recommendedName>
</protein>
<dbReference type="EMBL" id="LR026968">
    <property type="protein sequence ID" value="VBB81536.1"/>
    <property type="molecule type" value="Genomic_DNA"/>
</dbReference>
<dbReference type="PANTHER" id="PTHR10696">
    <property type="entry name" value="GAMMA-BUTYROBETAINE HYDROXYLASE-RELATED"/>
    <property type="match status" value="1"/>
</dbReference>
<dbReference type="PANTHER" id="PTHR10696:SF49">
    <property type="entry name" value="TAUD_TFDA-LIKE DOMAIN-CONTAINING PROTEIN"/>
    <property type="match status" value="1"/>
</dbReference>
<proteinExistence type="predicted"/>
<sequence length="394" mass="43123">MTACSQQICLIPHATLGTNMEGFVPQYEPCEALVQEFLSTVQVKEVADEKALLPRAPSMAWNANELGDSYVTHLTDEERDEIVGACAAFAASTRSLHELDNSSFPLPLLGQKLAAIRASLHDDLGIAVLRGLDPSIWSMRETFVAFAGLSSHASRERGRQAGNKMIVHITDLASSSKAALPAPYRNTTLSFHTDPVADVVAMFVIEASSEGGQGIFCPVASICNHLAATCPSLLQELAKADWPFDRPPDGVGSFYRRPVMYLNSTTGAPEMLFSRGALIRSPQGFRPSDVPLLTVRQNAALDAIHFAATSKALKVVYRPGDVLFFNNRRVLHGREAFTDDSLNGTRHLLRLWLRDEELAGTPPHPLDMLWNLRFAPPRPDEDEAATWPSTPHCV</sequence>
<evidence type="ECO:0000313" key="3">
    <source>
        <dbReference type="EMBL" id="VBB81536.1"/>
    </source>
</evidence>
<evidence type="ECO:0000256" key="1">
    <source>
        <dbReference type="ARBA" id="ARBA00023002"/>
    </source>
</evidence>
<dbReference type="InterPro" id="IPR050411">
    <property type="entry name" value="AlphaKG_dependent_hydroxylases"/>
</dbReference>
<dbReference type="Gene3D" id="3.60.130.10">
    <property type="entry name" value="Clavaminate synthase-like"/>
    <property type="match status" value="1"/>
</dbReference>
<evidence type="ECO:0000313" key="4">
    <source>
        <dbReference type="Proteomes" id="UP000280685"/>
    </source>
</evidence>
<keyword evidence="1" id="KW-0560">Oxidoreductase</keyword>
<dbReference type="Pfam" id="PF02668">
    <property type="entry name" value="TauD"/>
    <property type="match status" value="1"/>
</dbReference>
<dbReference type="InterPro" id="IPR042098">
    <property type="entry name" value="TauD-like_sf"/>
</dbReference>
<name>A0ABY6SE30_PODCO</name>
<keyword evidence="4" id="KW-1185">Reference proteome</keyword>
<dbReference type="Proteomes" id="UP000280685">
    <property type="component" value="Chromosome 5"/>
</dbReference>
<reference evidence="3" key="1">
    <citation type="submission" date="2018-02" db="EMBL/GenBank/DDBJ databases">
        <authorList>
            <person name="Silar P."/>
        </authorList>
    </citation>
    <scope>NUCLEOTIDE SEQUENCE [LARGE SCALE GENOMIC DNA]</scope>
    <source>
        <strain evidence="3">T</strain>
    </source>
</reference>
<evidence type="ECO:0000259" key="2">
    <source>
        <dbReference type="Pfam" id="PF02668"/>
    </source>
</evidence>